<evidence type="ECO:0008006" key="2">
    <source>
        <dbReference type="Google" id="ProtNLM"/>
    </source>
</evidence>
<gene>
    <name evidence="1" type="ORF">ABJ384_09440</name>
</gene>
<accession>A0AAU7SUT7</accession>
<organism evidence="1">
    <name type="scientific">Acinetobacter sp. A1-4-2</name>
    <dbReference type="NCBI Taxonomy" id="3156489"/>
    <lineage>
        <taxon>Bacteria</taxon>
        <taxon>Pseudomonadati</taxon>
        <taxon>Pseudomonadota</taxon>
        <taxon>Gammaproteobacteria</taxon>
        <taxon>Moraxellales</taxon>
        <taxon>Moraxellaceae</taxon>
        <taxon>Acinetobacter</taxon>
    </lineage>
</organism>
<evidence type="ECO:0000313" key="1">
    <source>
        <dbReference type="EMBL" id="XBU14694.1"/>
    </source>
</evidence>
<sequence length="91" mass="9952">MKHFLYVGLLLITGCASTGVIPIGTDSYFIGKKDGTPGLGVSLENKASVYREANDFCKKNNQTMIILDEKTIPAIPARLGSTELKFRCQKN</sequence>
<dbReference type="AlphaFoldDB" id="A0AAU7SUT7"/>
<proteinExistence type="predicted"/>
<dbReference type="EMBL" id="CP157981">
    <property type="protein sequence ID" value="XBU14694.1"/>
    <property type="molecule type" value="Genomic_DNA"/>
</dbReference>
<dbReference type="RefSeq" id="WP_180176619.1">
    <property type="nucleotide sequence ID" value="NZ_CP157981.1"/>
</dbReference>
<reference evidence="1" key="1">
    <citation type="submission" date="2024-06" db="EMBL/GenBank/DDBJ databases">
        <authorList>
            <person name="Song Z."/>
        </authorList>
    </citation>
    <scope>NUCLEOTIDE SEQUENCE</scope>
    <source>
        <strain evidence="1">A1-4-2</strain>
    </source>
</reference>
<name>A0AAU7SUT7_9GAMM</name>
<dbReference type="PROSITE" id="PS51257">
    <property type="entry name" value="PROKAR_LIPOPROTEIN"/>
    <property type="match status" value="1"/>
</dbReference>
<protein>
    <recommendedName>
        <fullName evidence="2">Lipoprotein</fullName>
    </recommendedName>
</protein>